<organism evidence="2 3">
    <name type="scientific">Corticicoccus populi</name>
    <dbReference type="NCBI Taxonomy" id="1812821"/>
    <lineage>
        <taxon>Bacteria</taxon>
        <taxon>Bacillati</taxon>
        <taxon>Bacillota</taxon>
        <taxon>Bacilli</taxon>
        <taxon>Bacillales</taxon>
        <taxon>Staphylococcaceae</taxon>
        <taxon>Corticicoccus</taxon>
    </lineage>
</organism>
<dbReference type="SUPFAM" id="SSF159888">
    <property type="entry name" value="YdhG-like"/>
    <property type="match status" value="1"/>
</dbReference>
<evidence type="ECO:0000313" key="3">
    <source>
        <dbReference type="Proteomes" id="UP001597519"/>
    </source>
</evidence>
<dbReference type="EMBL" id="JBHUOQ010000004">
    <property type="protein sequence ID" value="MFD2830923.1"/>
    <property type="molecule type" value="Genomic_DNA"/>
</dbReference>
<evidence type="ECO:0000259" key="1">
    <source>
        <dbReference type="Pfam" id="PF08818"/>
    </source>
</evidence>
<dbReference type="RefSeq" id="WP_377774415.1">
    <property type="nucleotide sequence ID" value="NZ_JBHUOQ010000004.1"/>
</dbReference>
<name>A0ABW5X0I7_9STAP</name>
<gene>
    <name evidence="2" type="ORF">ACFSX4_10660</name>
</gene>
<dbReference type="Proteomes" id="UP001597519">
    <property type="component" value="Unassembled WGS sequence"/>
</dbReference>
<comment type="caution">
    <text evidence="2">The sequence shown here is derived from an EMBL/GenBank/DDBJ whole genome shotgun (WGS) entry which is preliminary data.</text>
</comment>
<accession>A0ABW5X0I7</accession>
<reference evidence="3" key="1">
    <citation type="journal article" date="2019" name="Int. J. Syst. Evol. Microbiol.">
        <title>The Global Catalogue of Microorganisms (GCM) 10K type strain sequencing project: providing services to taxonomists for standard genome sequencing and annotation.</title>
        <authorList>
            <consortium name="The Broad Institute Genomics Platform"/>
            <consortium name="The Broad Institute Genome Sequencing Center for Infectious Disease"/>
            <person name="Wu L."/>
            <person name="Ma J."/>
        </authorList>
    </citation>
    <scope>NUCLEOTIDE SEQUENCE [LARGE SCALE GENOMIC DNA]</scope>
    <source>
        <strain evidence="3">KCTC 33575</strain>
    </source>
</reference>
<dbReference type="Gene3D" id="3.90.1150.200">
    <property type="match status" value="1"/>
</dbReference>
<evidence type="ECO:0000313" key="2">
    <source>
        <dbReference type="EMBL" id="MFD2830923.1"/>
    </source>
</evidence>
<sequence length="122" mass="14473">MALFEEYVNKIEELDKRDRMEEVLEWIHKEYPELEPVIKWNTPMYLHHGTFIISADCAKAHISVAPEPKAVKEFAEKIDAAGYSKTKGLFRIKHIEEVDYKLIGEIIEYNMKDKEGYNKLWR</sequence>
<proteinExistence type="predicted"/>
<dbReference type="Pfam" id="PF08818">
    <property type="entry name" value="DUF1801"/>
    <property type="match status" value="1"/>
</dbReference>
<dbReference type="InterPro" id="IPR014922">
    <property type="entry name" value="YdhG-like"/>
</dbReference>
<feature type="domain" description="YdhG-like" evidence="1">
    <location>
        <begin position="16"/>
        <end position="110"/>
    </location>
</feature>
<protein>
    <submittedName>
        <fullName evidence="2">Iron chaperone</fullName>
    </submittedName>
</protein>
<keyword evidence="3" id="KW-1185">Reference proteome</keyword>